<dbReference type="OrthoDB" id="6230630at2759"/>
<evidence type="ECO:0000256" key="1">
    <source>
        <dbReference type="ARBA" id="ARBA00022473"/>
    </source>
</evidence>
<evidence type="ECO:0000313" key="7">
    <source>
        <dbReference type="Proteomes" id="UP001107558"/>
    </source>
</evidence>
<keyword evidence="2 3" id="KW-0238">DNA-binding</keyword>
<dbReference type="GO" id="GO:0005634">
    <property type="term" value="C:nucleus"/>
    <property type="evidence" value="ECO:0007669"/>
    <property type="project" value="UniProtKB-SubCell"/>
</dbReference>
<dbReference type="PROSITE" id="PS50039">
    <property type="entry name" value="FORK_HEAD_3"/>
    <property type="match status" value="1"/>
</dbReference>
<feature type="region of interest" description="Disordered" evidence="4">
    <location>
        <begin position="331"/>
        <end position="368"/>
    </location>
</feature>
<dbReference type="Pfam" id="PF00250">
    <property type="entry name" value="Forkhead"/>
    <property type="match status" value="1"/>
</dbReference>
<dbReference type="InterPro" id="IPR047208">
    <property type="entry name" value="FOXG1"/>
</dbReference>
<organism evidence="6 7">
    <name type="scientific">Polypedilum vanderplanki</name>
    <name type="common">Sleeping chironomid midge</name>
    <dbReference type="NCBI Taxonomy" id="319348"/>
    <lineage>
        <taxon>Eukaryota</taxon>
        <taxon>Metazoa</taxon>
        <taxon>Ecdysozoa</taxon>
        <taxon>Arthropoda</taxon>
        <taxon>Hexapoda</taxon>
        <taxon>Insecta</taxon>
        <taxon>Pterygota</taxon>
        <taxon>Neoptera</taxon>
        <taxon>Endopterygota</taxon>
        <taxon>Diptera</taxon>
        <taxon>Nematocera</taxon>
        <taxon>Chironomoidea</taxon>
        <taxon>Chironomidae</taxon>
        <taxon>Chironominae</taxon>
        <taxon>Polypedilum</taxon>
        <taxon>Polypedilum</taxon>
    </lineage>
</organism>
<evidence type="ECO:0000256" key="4">
    <source>
        <dbReference type="SAM" id="MobiDB-lite"/>
    </source>
</evidence>
<evidence type="ECO:0000259" key="5">
    <source>
        <dbReference type="PROSITE" id="PS50039"/>
    </source>
</evidence>
<gene>
    <name evidence="6" type="ORF">PVAND_004536</name>
</gene>
<keyword evidence="3" id="KW-0539">Nucleus</keyword>
<dbReference type="PANTHER" id="PTHR46617:SF3">
    <property type="entry name" value="FORKHEAD BOX PROTEIN G1"/>
    <property type="match status" value="1"/>
</dbReference>
<dbReference type="SUPFAM" id="SSF46785">
    <property type="entry name" value="Winged helix' DNA-binding domain"/>
    <property type="match status" value="1"/>
</dbReference>
<dbReference type="GO" id="GO:1990837">
    <property type="term" value="F:sequence-specific double-stranded DNA binding"/>
    <property type="evidence" value="ECO:0007669"/>
    <property type="project" value="TreeGrafter"/>
</dbReference>
<keyword evidence="1" id="KW-0217">Developmental protein</keyword>
<feature type="compositionally biased region" description="Polar residues" evidence="4">
    <location>
        <begin position="86"/>
        <end position="98"/>
    </location>
</feature>
<dbReference type="Proteomes" id="UP001107558">
    <property type="component" value="Chromosome 2"/>
</dbReference>
<dbReference type="SMART" id="SM00339">
    <property type="entry name" value="FH"/>
    <property type="match status" value="1"/>
</dbReference>
<feature type="compositionally biased region" description="Polar residues" evidence="4">
    <location>
        <begin position="350"/>
        <end position="368"/>
    </location>
</feature>
<dbReference type="EMBL" id="JADBJN010000002">
    <property type="protein sequence ID" value="KAG5674582.1"/>
    <property type="molecule type" value="Genomic_DNA"/>
</dbReference>
<dbReference type="PANTHER" id="PTHR46617">
    <property type="entry name" value="FORKHEAD BOX PROTEIN G1"/>
    <property type="match status" value="1"/>
</dbReference>
<feature type="compositionally biased region" description="Acidic residues" evidence="4">
    <location>
        <begin position="63"/>
        <end position="74"/>
    </location>
</feature>
<dbReference type="Gene3D" id="1.10.10.10">
    <property type="entry name" value="Winged helix-like DNA-binding domain superfamily/Winged helix DNA-binding domain"/>
    <property type="match status" value="1"/>
</dbReference>
<dbReference type="AlphaFoldDB" id="A0A9J6BZE6"/>
<dbReference type="InterPro" id="IPR036390">
    <property type="entry name" value="WH_DNA-bd_sf"/>
</dbReference>
<comment type="subcellular location">
    <subcellularLocation>
        <location evidence="3">Nucleus</location>
    </subcellularLocation>
</comment>
<feature type="compositionally biased region" description="Basic and acidic residues" evidence="4">
    <location>
        <begin position="115"/>
        <end position="126"/>
    </location>
</feature>
<feature type="domain" description="Fork-head" evidence="5">
    <location>
        <begin position="127"/>
        <end position="221"/>
    </location>
</feature>
<evidence type="ECO:0000313" key="6">
    <source>
        <dbReference type="EMBL" id="KAG5674582.1"/>
    </source>
</evidence>
<proteinExistence type="predicted"/>
<dbReference type="FunFam" id="1.10.10.10:FF:000135">
    <property type="entry name" value="forkhead box protein G1"/>
    <property type="match status" value="1"/>
</dbReference>
<dbReference type="InterPro" id="IPR001766">
    <property type="entry name" value="Fork_head_dom"/>
</dbReference>
<dbReference type="GO" id="GO:0003700">
    <property type="term" value="F:DNA-binding transcription factor activity"/>
    <property type="evidence" value="ECO:0007669"/>
    <property type="project" value="InterPro"/>
</dbReference>
<dbReference type="GO" id="GO:0006357">
    <property type="term" value="P:regulation of transcription by RNA polymerase II"/>
    <property type="evidence" value="ECO:0007669"/>
    <property type="project" value="TreeGrafter"/>
</dbReference>
<comment type="caution">
    <text evidence="6">The sequence shown here is derived from an EMBL/GenBank/DDBJ whole genome shotgun (WGS) entry which is preliminary data.</text>
</comment>
<feature type="compositionally biased region" description="Polar residues" evidence="4">
    <location>
        <begin position="44"/>
        <end position="55"/>
    </location>
</feature>
<dbReference type="CDD" id="cd20021">
    <property type="entry name" value="FH_FOXG"/>
    <property type="match status" value="1"/>
</dbReference>
<dbReference type="InterPro" id="IPR036388">
    <property type="entry name" value="WH-like_DNA-bd_sf"/>
</dbReference>
<name>A0A9J6BZE6_POLVA</name>
<dbReference type="PRINTS" id="PR00053">
    <property type="entry name" value="FORKHEAD"/>
</dbReference>
<reference evidence="6" key="1">
    <citation type="submission" date="2021-03" db="EMBL/GenBank/DDBJ databases">
        <title>Chromosome level genome of the anhydrobiotic midge Polypedilum vanderplanki.</title>
        <authorList>
            <person name="Yoshida Y."/>
            <person name="Kikawada T."/>
            <person name="Gusev O."/>
        </authorList>
    </citation>
    <scope>NUCLEOTIDE SEQUENCE</scope>
    <source>
        <strain evidence="6">NIAS01</strain>
        <tissue evidence="6">Whole body or cell culture</tissue>
    </source>
</reference>
<evidence type="ECO:0000256" key="3">
    <source>
        <dbReference type="PROSITE-ProRule" id="PRU00089"/>
    </source>
</evidence>
<dbReference type="InterPro" id="IPR030456">
    <property type="entry name" value="TF_fork_head_CS_2"/>
</dbReference>
<feature type="region of interest" description="Disordered" evidence="4">
    <location>
        <begin position="44"/>
        <end position="127"/>
    </location>
</feature>
<feature type="compositionally biased region" description="Low complexity" evidence="4">
    <location>
        <begin position="340"/>
        <end position="349"/>
    </location>
</feature>
<dbReference type="PROSITE" id="PS00658">
    <property type="entry name" value="FORK_HEAD_2"/>
    <property type="match status" value="1"/>
</dbReference>
<protein>
    <recommendedName>
        <fullName evidence="5">Fork-head domain-containing protein</fullName>
    </recommendedName>
</protein>
<sequence>MVKAEYPTLKFNVMNLNSETMFAISARTPLKSSFSINSILPETMMKTSPSQSPSPCHTPIGSEQEDLTDTESDLDVTGTPPPQDNDCGNNTNDSIETCSNKDKSLEDCETNSNNGDKKDGEKKSNEKPSYSYNALIMLAIRQSPEKRLTLNGIYEYIMTNFPYYRNNKQGWQNSIRHNLSLNKCFVKVPRHYDDPGKGNYWMLDPSAEDVFIGGSTGKLRRRSTAASRSRLAAFKRSLVGPMFPSLGYPPFLYPSPAAALAQMYRYGPYAPQMAPKPALPLGLPLTPGFGMERFLGAAAASNASNPSSELYQRLQYQHLLQTHAAMQQQQAAAHLHHQQQQHQQHQQQLSPNHETSSPHLSPSAQLSPITPTVFKPITVVSSNS</sequence>
<feature type="DNA-binding region" description="Fork-head" evidence="3">
    <location>
        <begin position="127"/>
        <end position="221"/>
    </location>
</feature>
<accession>A0A9J6BZE6</accession>
<keyword evidence="7" id="KW-1185">Reference proteome</keyword>
<evidence type="ECO:0000256" key="2">
    <source>
        <dbReference type="ARBA" id="ARBA00023125"/>
    </source>
</evidence>